<evidence type="ECO:0000256" key="2">
    <source>
        <dbReference type="ARBA" id="ARBA00022692"/>
    </source>
</evidence>
<dbReference type="InterPro" id="IPR002889">
    <property type="entry name" value="WSC_carb-bd"/>
</dbReference>
<dbReference type="AlphaFoldDB" id="A0A194XBC8"/>
<dbReference type="SMART" id="SM00321">
    <property type="entry name" value="WSC"/>
    <property type="match status" value="2"/>
</dbReference>
<evidence type="ECO:0000256" key="7">
    <source>
        <dbReference type="SAM" id="MobiDB-lite"/>
    </source>
</evidence>
<keyword evidence="11" id="KW-1185">Reference proteome</keyword>
<dbReference type="RefSeq" id="XP_018071826.1">
    <property type="nucleotide sequence ID" value="XM_018208202.1"/>
</dbReference>
<evidence type="ECO:0000259" key="9">
    <source>
        <dbReference type="PROSITE" id="PS51212"/>
    </source>
</evidence>
<evidence type="ECO:0000256" key="3">
    <source>
        <dbReference type="ARBA" id="ARBA00022729"/>
    </source>
</evidence>
<keyword evidence="5" id="KW-0472">Membrane</keyword>
<sequence>MRLTVATCLTAALLPWMAGAVSSTDQYQDADTAQSGYLPNHNVDPTKLSQYVHSWSSTFNAQEYFSAKPITYTPNGYAHELVITASHQNIVRVLDGLTGAILYTRTLDPPFQATDSDCGDISPTIGITGTPIVDPATDIMYFFSKGYKGAATGSGTLNGQYKFYAVQLPGLTDIAGFPIIMEGHYATNDNTRYFVGGTLLQRPGLAMIGNSIVAGFGGHCDNFNYTGMLVSVSKTTATVTNMQAMVAAPGAPSPQPTNYQQQTGGKAGIWHGGMGLAVNGDNVYFATGNGVGAGVNKVQGTAASGNTYSSTLEQVVAKFAVDPNVGTLTQADYFEPYNFDTVLDGGDSDMGSSGVALLDRNTFQAPGVGVNGIAVSSGKDGIVYIMNADNLGGFYNGKNGIQDATLQQIVVSGAKFYGGVGSYPGEGGYLYFCPTGGPLYAYSYSLDRSGNPLFTLAGQGGSNLACTGNPTVTSLNGQAGSAIVWLADTNQGVVAFHAVPANGNLTQIPLGWASGRLNKYQRPVFGNARIYTTENNVLYAIGGPAGTASSSSSKPTSTSSSSKSTVSSTVSTSVSSSVSKSSSSSVVTTSSSSSKVSSSSSSSVSSSSSSSKLSTSSSPSSSSSLSTSSSVSKTSSSSTVSTQSSSTTSFVSSSTASGNVVYTTTGLNAAEPSVISTFNYIGCYSDLIDGTTRSLAANKFIYDPMTLESCAQNCTGYDFFGTEYGRECYCGYTLNSTLRALDSTCNTPCSGNSAELCGAADRLSVYESKTYVAPPTGPQHKAVVGTYGWIGCYTEATSMRALSSKSFTNSTMTVEQCVNYCSGYTYAGVEYATQCYCGNVLNTGSVLAATTDCNKVCPGNSLEYCGAGNR</sequence>
<dbReference type="KEGG" id="psco:LY89DRAFT_54274"/>
<evidence type="ECO:0000256" key="1">
    <source>
        <dbReference type="ARBA" id="ARBA00004167"/>
    </source>
</evidence>
<feature type="compositionally biased region" description="Low complexity" evidence="7">
    <location>
        <begin position="549"/>
        <end position="653"/>
    </location>
</feature>
<evidence type="ECO:0000256" key="8">
    <source>
        <dbReference type="SAM" id="SignalP"/>
    </source>
</evidence>
<accession>A0A194XBC8</accession>
<evidence type="ECO:0000256" key="6">
    <source>
        <dbReference type="ARBA" id="ARBA00023180"/>
    </source>
</evidence>
<feature type="signal peptide" evidence="8">
    <location>
        <begin position="1"/>
        <end position="23"/>
    </location>
</feature>
<comment type="subcellular location">
    <subcellularLocation>
        <location evidence="1">Membrane</location>
        <topology evidence="1">Single-pass membrane protein</topology>
    </subcellularLocation>
</comment>
<feature type="domain" description="WSC" evidence="9">
    <location>
        <begin position="786"/>
        <end position="870"/>
    </location>
</feature>
<evidence type="ECO:0000256" key="4">
    <source>
        <dbReference type="ARBA" id="ARBA00022989"/>
    </source>
</evidence>
<reference evidence="10 11" key="1">
    <citation type="submission" date="2015-10" db="EMBL/GenBank/DDBJ databases">
        <title>Full genome of DAOMC 229536 Phialocephala scopiformis, a fungal endophyte of spruce producing the potent anti-insectan compound rugulosin.</title>
        <authorList>
            <consortium name="DOE Joint Genome Institute"/>
            <person name="Walker A.K."/>
            <person name="Frasz S.L."/>
            <person name="Seifert K.A."/>
            <person name="Miller J.D."/>
            <person name="Mondo S.J."/>
            <person name="Labutti K."/>
            <person name="Lipzen A."/>
            <person name="Dockter R."/>
            <person name="Kennedy M."/>
            <person name="Grigoriev I.V."/>
            <person name="Spatafora J.W."/>
        </authorList>
    </citation>
    <scope>NUCLEOTIDE SEQUENCE [LARGE SCALE GENOMIC DNA]</scope>
    <source>
        <strain evidence="10 11">CBS 120377</strain>
    </source>
</reference>
<dbReference type="OrthoDB" id="5985073at2759"/>
<dbReference type="Pfam" id="PF01822">
    <property type="entry name" value="WSC"/>
    <property type="match status" value="2"/>
</dbReference>
<feature type="chain" id="PRO_5008268034" evidence="8">
    <location>
        <begin position="24"/>
        <end position="870"/>
    </location>
</feature>
<keyword evidence="3 8" id="KW-0732">Signal</keyword>
<dbReference type="EMBL" id="KQ947414">
    <property type="protein sequence ID" value="KUJ17471.1"/>
    <property type="molecule type" value="Genomic_DNA"/>
</dbReference>
<dbReference type="InterPro" id="IPR051836">
    <property type="entry name" value="Kremen_rcpt"/>
</dbReference>
<dbReference type="PANTHER" id="PTHR24269:SF16">
    <property type="entry name" value="PROTEIN SLG1"/>
    <property type="match status" value="1"/>
</dbReference>
<keyword evidence="2" id="KW-0812">Transmembrane</keyword>
<name>A0A194XBC8_MOLSC</name>
<dbReference type="PANTHER" id="PTHR24269">
    <property type="entry name" value="KREMEN PROTEIN"/>
    <property type="match status" value="1"/>
</dbReference>
<dbReference type="InParanoid" id="A0A194XBC8"/>
<feature type="domain" description="WSC" evidence="9">
    <location>
        <begin position="677"/>
        <end position="769"/>
    </location>
</feature>
<gene>
    <name evidence="10" type="ORF">LY89DRAFT_54274</name>
</gene>
<dbReference type="GeneID" id="28817928"/>
<keyword evidence="6" id="KW-0325">Glycoprotein</keyword>
<proteinExistence type="predicted"/>
<dbReference type="Proteomes" id="UP000070700">
    <property type="component" value="Unassembled WGS sequence"/>
</dbReference>
<protein>
    <submittedName>
        <fullName evidence="10">WSC-domain-containing protein</fullName>
    </submittedName>
</protein>
<evidence type="ECO:0000313" key="11">
    <source>
        <dbReference type="Proteomes" id="UP000070700"/>
    </source>
</evidence>
<evidence type="ECO:0000313" key="10">
    <source>
        <dbReference type="EMBL" id="KUJ17471.1"/>
    </source>
</evidence>
<feature type="region of interest" description="Disordered" evidence="7">
    <location>
        <begin position="546"/>
        <end position="653"/>
    </location>
</feature>
<keyword evidence="4" id="KW-1133">Transmembrane helix</keyword>
<dbReference type="PROSITE" id="PS51212">
    <property type="entry name" value="WSC"/>
    <property type="match status" value="2"/>
</dbReference>
<organism evidence="10 11">
    <name type="scientific">Mollisia scopiformis</name>
    <name type="common">Conifer needle endophyte fungus</name>
    <name type="synonym">Phialocephala scopiformis</name>
    <dbReference type="NCBI Taxonomy" id="149040"/>
    <lineage>
        <taxon>Eukaryota</taxon>
        <taxon>Fungi</taxon>
        <taxon>Dikarya</taxon>
        <taxon>Ascomycota</taxon>
        <taxon>Pezizomycotina</taxon>
        <taxon>Leotiomycetes</taxon>
        <taxon>Helotiales</taxon>
        <taxon>Mollisiaceae</taxon>
        <taxon>Mollisia</taxon>
    </lineage>
</organism>
<evidence type="ECO:0000256" key="5">
    <source>
        <dbReference type="ARBA" id="ARBA00023136"/>
    </source>
</evidence>
<dbReference type="GO" id="GO:0005886">
    <property type="term" value="C:plasma membrane"/>
    <property type="evidence" value="ECO:0007669"/>
    <property type="project" value="TreeGrafter"/>
</dbReference>